<keyword evidence="10" id="KW-1185">Reference proteome</keyword>
<sequence length="595" mass="68638">MSTYWDLTSLYTSFDDPKMEQDLAQIKEDIKTLKTWFQNNRDNEAIGDSQKITHMMTGLTSIKFKSSRYEAYARLEASTNTTHQVAQEKLNRIEAVEPDIKELDIMFQSYLSHLDELDNLLHTSAYLEEHAFILHEMVAKQQHSLDSDTELIIAKMKNTGSTAWTKLHQQLLSNLQVDLPAVDGLKEETKPISAVRNMAYAQDQKVRKRAYESELKAYEKITLPMAACINGIKGEAITQSHLRDFDSPLDMSLFYSRMDPSILDALLETMREALPLIRKFMKKKAHVLGHDKGMPWYDLYAPLGENNALVSYEEAKKIVYDNFHNFNPDLAHFAQMAFDKNWVDVEPRAGKRGGAFCYNLPIGESRVLLNYDSALSDVITLAHELGHGYHGHCLKDEHLYNRRYTMPIAETASTFCETIIIKSAMAHWDDEKRFAILHDQVTRYMAIIMDIYSRFLFEDDLFKQREHATLSVSKLCDMMASAQKEAYGDGLDHTYNHPYMWVNKVHYYYVDRNYYNFPYAFGLLFAKGLYAMYEKEGDSFLTKYDTLLRATGKNTIYDIGQHVGIDLTDVAFFKGGLDMIRDDVNMLLKLIETMA</sequence>
<dbReference type="CDD" id="cd09607">
    <property type="entry name" value="M3B_PepF"/>
    <property type="match status" value="1"/>
</dbReference>
<dbReference type="Proteomes" id="UP000683246">
    <property type="component" value="Chromosome"/>
</dbReference>
<dbReference type="SUPFAM" id="SSF55486">
    <property type="entry name" value="Metalloproteases ('zincins'), catalytic domain"/>
    <property type="match status" value="1"/>
</dbReference>
<name>A0A8J8MP71_9FIRM</name>
<reference evidence="9" key="1">
    <citation type="submission" date="2020-07" db="EMBL/GenBank/DDBJ databases">
        <title>Vallitalea pronyensis genome.</title>
        <authorList>
            <person name="Postec A."/>
        </authorList>
    </citation>
    <scope>NUCLEOTIDE SEQUENCE</scope>
    <source>
        <strain evidence="9">FatNI3</strain>
    </source>
</reference>
<evidence type="ECO:0000256" key="5">
    <source>
        <dbReference type="ARBA" id="ARBA00023049"/>
    </source>
</evidence>
<organism evidence="9 10">
    <name type="scientific">Vallitalea pronyensis</name>
    <dbReference type="NCBI Taxonomy" id="1348613"/>
    <lineage>
        <taxon>Bacteria</taxon>
        <taxon>Bacillati</taxon>
        <taxon>Bacillota</taxon>
        <taxon>Clostridia</taxon>
        <taxon>Lachnospirales</taxon>
        <taxon>Vallitaleaceae</taxon>
        <taxon>Vallitalea</taxon>
    </lineage>
</organism>
<keyword evidence="5 6" id="KW-0482">Metalloprotease</keyword>
<accession>A0A8J8MP71</accession>
<evidence type="ECO:0000259" key="8">
    <source>
        <dbReference type="Pfam" id="PF08439"/>
    </source>
</evidence>
<evidence type="ECO:0000256" key="3">
    <source>
        <dbReference type="ARBA" id="ARBA00022801"/>
    </source>
</evidence>
<dbReference type="InterPro" id="IPR042088">
    <property type="entry name" value="OligoPept_F_C"/>
</dbReference>
<feature type="domain" description="Oligopeptidase F N-terminal" evidence="8">
    <location>
        <begin position="115"/>
        <end position="175"/>
    </location>
</feature>
<evidence type="ECO:0000256" key="4">
    <source>
        <dbReference type="ARBA" id="ARBA00022833"/>
    </source>
</evidence>
<dbReference type="RefSeq" id="WP_212695753.1">
    <property type="nucleotide sequence ID" value="NZ_CP058649.1"/>
</dbReference>
<evidence type="ECO:0000313" key="10">
    <source>
        <dbReference type="Proteomes" id="UP000683246"/>
    </source>
</evidence>
<dbReference type="Gene3D" id="1.10.1370.20">
    <property type="entry name" value="Oligoendopeptidase f, C-terminal domain"/>
    <property type="match status" value="1"/>
</dbReference>
<proteinExistence type="inferred from homology"/>
<comment type="cofactor">
    <cofactor evidence="6">
        <name>Zn(2+)</name>
        <dbReference type="ChEBI" id="CHEBI:29105"/>
    </cofactor>
    <text evidence="6">Binds 1 zinc ion.</text>
</comment>
<protein>
    <submittedName>
        <fullName evidence="9">M3 family oligoendopeptidase</fullName>
    </submittedName>
</protein>
<dbReference type="Gene3D" id="1.20.140.70">
    <property type="entry name" value="Oligopeptidase f, N-terminal domain"/>
    <property type="match status" value="1"/>
</dbReference>
<dbReference type="InterPro" id="IPR001567">
    <property type="entry name" value="Pept_M3A_M3B_dom"/>
</dbReference>
<comment type="similarity">
    <text evidence="6">Belongs to the peptidase M3 family.</text>
</comment>
<keyword evidence="1 6" id="KW-0645">Protease</keyword>
<dbReference type="KEGG" id="vpy:HZI73_23385"/>
<feature type="domain" description="Peptidase M3A/M3B catalytic" evidence="7">
    <location>
        <begin position="198"/>
        <end position="569"/>
    </location>
</feature>
<dbReference type="Pfam" id="PF08439">
    <property type="entry name" value="Peptidase_M3_N"/>
    <property type="match status" value="1"/>
</dbReference>
<gene>
    <name evidence="9" type="ORF">HZI73_23385</name>
</gene>
<evidence type="ECO:0000313" key="9">
    <source>
        <dbReference type="EMBL" id="QUI25054.1"/>
    </source>
</evidence>
<dbReference type="GO" id="GO:0006508">
    <property type="term" value="P:proteolysis"/>
    <property type="evidence" value="ECO:0007669"/>
    <property type="project" value="UniProtKB-KW"/>
</dbReference>
<evidence type="ECO:0000256" key="1">
    <source>
        <dbReference type="ARBA" id="ARBA00022670"/>
    </source>
</evidence>
<evidence type="ECO:0000256" key="6">
    <source>
        <dbReference type="RuleBase" id="RU003435"/>
    </source>
</evidence>
<dbReference type="Pfam" id="PF01432">
    <property type="entry name" value="Peptidase_M3"/>
    <property type="match status" value="1"/>
</dbReference>
<dbReference type="EMBL" id="CP058649">
    <property type="protein sequence ID" value="QUI25054.1"/>
    <property type="molecule type" value="Genomic_DNA"/>
</dbReference>
<dbReference type="InterPro" id="IPR034006">
    <property type="entry name" value="M3B_PepF_2"/>
</dbReference>
<keyword evidence="2 6" id="KW-0479">Metal-binding</keyword>
<dbReference type="InterPro" id="IPR011977">
    <property type="entry name" value="Pept_M3B_clade3"/>
</dbReference>
<dbReference type="GO" id="GO:0046872">
    <property type="term" value="F:metal ion binding"/>
    <property type="evidence" value="ECO:0007669"/>
    <property type="project" value="UniProtKB-UniRule"/>
</dbReference>
<dbReference type="InterPro" id="IPR013647">
    <property type="entry name" value="OligopepF_N_dom"/>
</dbReference>
<dbReference type="NCBIfam" id="TIGR02290">
    <property type="entry name" value="M3_fam_3"/>
    <property type="match status" value="1"/>
</dbReference>
<keyword evidence="3 6" id="KW-0378">Hydrolase</keyword>
<keyword evidence="4 6" id="KW-0862">Zinc</keyword>
<dbReference type="AlphaFoldDB" id="A0A8J8MP71"/>
<dbReference type="GO" id="GO:0004222">
    <property type="term" value="F:metalloendopeptidase activity"/>
    <property type="evidence" value="ECO:0007669"/>
    <property type="project" value="InterPro"/>
</dbReference>
<evidence type="ECO:0000259" key="7">
    <source>
        <dbReference type="Pfam" id="PF01432"/>
    </source>
</evidence>
<evidence type="ECO:0000256" key="2">
    <source>
        <dbReference type="ARBA" id="ARBA00022723"/>
    </source>
</evidence>